<keyword evidence="1" id="KW-0175">Coiled coil</keyword>
<evidence type="ECO:0000313" key="3">
    <source>
        <dbReference type="EMBL" id="XDU62000.1"/>
    </source>
</evidence>
<keyword evidence="2" id="KW-0472">Membrane</keyword>
<dbReference type="KEGG" id="lala:AB8B28_10180"/>
<dbReference type="RefSeq" id="WP_369715622.1">
    <property type="nucleotide sequence ID" value="NZ_CP165647.1"/>
</dbReference>
<keyword evidence="2" id="KW-1133">Transmembrane helix</keyword>
<feature type="transmembrane region" description="Helical" evidence="2">
    <location>
        <begin position="26"/>
        <end position="45"/>
    </location>
</feature>
<dbReference type="AlphaFoldDB" id="A0AB39V356"/>
<name>A0AB39V356_9FUSO</name>
<organism evidence="3">
    <name type="scientific">Leptotrichia alba</name>
    <dbReference type="NCBI Taxonomy" id="3239304"/>
    <lineage>
        <taxon>Bacteria</taxon>
        <taxon>Fusobacteriati</taxon>
        <taxon>Fusobacteriota</taxon>
        <taxon>Fusobacteriia</taxon>
        <taxon>Fusobacteriales</taxon>
        <taxon>Leptotrichiaceae</taxon>
        <taxon>Leptotrichia</taxon>
    </lineage>
</organism>
<accession>A0AB39V356</accession>
<evidence type="ECO:0000256" key="2">
    <source>
        <dbReference type="SAM" id="Phobius"/>
    </source>
</evidence>
<gene>
    <name evidence="3" type="ORF">AB8B28_10180</name>
</gene>
<dbReference type="EMBL" id="CP165647">
    <property type="protein sequence ID" value="XDU62000.1"/>
    <property type="molecule type" value="Genomic_DNA"/>
</dbReference>
<keyword evidence="2" id="KW-0812">Transmembrane</keyword>
<reference evidence="3" key="1">
    <citation type="submission" date="2024-07" db="EMBL/GenBank/DDBJ databases">
        <authorList>
            <person name="Li X.-J."/>
            <person name="Wang X."/>
        </authorList>
    </citation>
    <scope>NUCLEOTIDE SEQUENCE</scope>
    <source>
        <strain evidence="3">HSP-536</strain>
    </source>
</reference>
<sequence length="94" mass="10852">MGNQNFIYDYRNDHDGESDKKLSKNAVILFVASLLLVLLSHFVLIGQKAKFTKEIPALKENRQKLEKEVETLNGNLKHSEESYKKAEALIKKYK</sequence>
<feature type="coiled-coil region" evidence="1">
    <location>
        <begin position="48"/>
        <end position="89"/>
    </location>
</feature>
<evidence type="ECO:0000256" key="1">
    <source>
        <dbReference type="SAM" id="Coils"/>
    </source>
</evidence>
<protein>
    <submittedName>
        <fullName evidence="3">Serine/threonine protein phosphatase</fullName>
    </submittedName>
</protein>
<proteinExistence type="predicted"/>